<dbReference type="InterPro" id="IPR011989">
    <property type="entry name" value="ARM-like"/>
</dbReference>
<feature type="domain" description="TATA-binding protein interacting (TIP20)" evidence="4">
    <location>
        <begin position="1055"/>
        <end position="1219"/>
    </location>
</feature>
<evidence type="ECO:0000313" key="5">
    <source>
        <dbReference type="EMBL" id="CAG8545270.1"/>
    </source>
</evidence>
<dbReference type="Proteomes" id="UP000789572">
    <property type="component" value="Unassembled WGS sequence"/>
</dbReference>
<dbReference type="Gene3D" id="1.25.10.10">
    <property type="entry name" value="Leucine-rich Repeat Variant"/>
    <property type="match status" value="1"/>
</dbReference>
<dbReference type="GO" id="GO:0010265">
    <property type="term" value="P:SCF complex assembly"/>
    <property type="evidence" value="ECO:0007669"/>
    <property type="project" value="InterPro"/>
</dbReference>
<protein>
    <submittedName>
        <fullName evidence="5">6413_t:CDS:1</fullName>
    </submittedName>
</protein>
<evidence type="ECO:0000256" key="2">
    <source>
        <dbReference type="ARBA" id="ARBA00022737"/>
    </source>
</evidence>
<dbReference type="FunFam" id="1.25.10.10:FF:000654">
    <property type="entry name" value="Cullin-associated NEDD8-dissociated protein 1"/>
    <property type="match status" value="1"/>
</dbReference>
<dbReference type="InterPro" id="IPR013932">
    <property type="entry name" value="TATA-bd_TIP120"/>
</dbReference>
<evidence type="ECO:0000256" key="1">
    <source>
        <dbReference type="ARBA" id="ARBA00007657"/>
    </source>
</evidence>
<dbReference type="Pfam" id="PF25782">
    <property type="entry name" value="TPR_CAND1"/>
    <property type="match status" value="1"/>
</dbReference>
<dbReference type="OrthoDB" id="6260732at2759"/>
<proteinExistence type="inferred from homology"/>
<comment type="caution">
    <text evidence="5">The sequence shown here is derived from an EMBL/GenBank/DDBJ whole genome shotgun (WGS) entry which is preliminary data.</text>
</comment>
<gene>
    <name evidence="5" type="ORF">POCULU_LOCUS4739</name>
</gene>
<evidence type="ECO:0000256" key="3">
    <source>
        <dbReference type="ARBA" id="ARBA00022786"/>
    </source>
</evidence>
<name>A0A9N9AZ11_9GLOM</name>
<evidence type="ECO:0000313" key="6">
    <source>
        <dbReference type="Proteomes" id="UP000789572"/>
    </source>
</evidence>
<reference evidence="5" key="1">
    <citation type="submission" date="2021-06" db="EMBL/GenBank/DDBJ databases">
        <authorList>
            <person name="Kallberg Y."/>
            <person name="Tangrot J."/>
            <person name="Rosling A."/>
        </authorList>
    </citation>
    <scope>NUCLEOTIDE SEQUENCE</scope>
    <source>
        <strain evidence="5">IA702</strain>
    </source>
</reference>
<dbReference type="AlphaFoldDB" id="A0A9N9AZ11"/>
<dbReference type="EMBL" id="CAJVPJ010000639">
    <property type="protein sequence ID" value="CAG8545270.1"/>
    <property type="molecule type" value="Genomic_DNA"/>
</dbReference>
<organism evidence="5 6">
    <name type="scientific">Paraglomus occultum</name>
    <dbReference type="NCBI Taxonomy" id="144539"/>
    <lineage>
        <taxon>Eukaryota</taxon>
        <taxon>Fungi</taxon>
        <taxon>Fungi incertae sedis</taxon>
        <taxon>Mucoromycota</taxon>
        <taxon>Glomeromycotina</taxon>
        <taxon>Glomeromycetes</taxon>
        <taxon>Paraglomerales</taxon>
        <taxon>Paraglomeraceae</taxon>
        <taxon>Paraglomus</taxon>
    </lineage>
</organism>
<dbReference type="Pfam" id="PF08623">
    <property type="entry name" value="TIP120"/>
    <property type="match status" value="1"/>
</dbReference>
<keyword evidence="2" id="KW-0677">Repeat</keyword>
<sequence>PGASPLFLNGQRIRVTSLTSHTKAKMTNTAYAVNQLLEKMDSSDTDFRYMATNDLMNELQKDVFNIDEPLERKVVAKILILMNDANGEVQNLAVKCLAPLVKKVHEPQLQEIVDRLCDYTTQKKDELRDIAGIGLKTVMVELPNNPSLVNNILSRLVPRLIQQLENPDTPYEVLIDTLDILSEILSRFGLSVAKFQKRIQKILLTQLQHSRPAFRKKVTIAMGHLSVHISEDLFNELITQILMEFSMADKQNERLKTLIQCVGTLSRSSAQRIGKYLPEFVPHVLRTASVDDDDELREICLQALETFVLRCPTEVTQEYSDDDDVSWKVRRSSSKVLAAIIGTRHEILIKLYLEVAPALVSRFSEREESVRVDVLHTFIILLRQTFVYGGDSYVSREGERDAKRHKPSVDMDIGERQVCPKQLLRGLVPKLSRILSKQLQTTKSIPTKQMGFVLLRELVTVLNGGLEQHIYLFIPVIENALTTSFDANHHSNTNSNLKIETLSFLRQLLRVHSPHVLHQHLDRLSPPITASVSDKFYKITSEALIVCIELVKVIRPIGPDQSNIPEMNPHFKKYIINIYEETNARLAKLDADQEVKERAIMCLGTLLSQTGDNLQEQLAEAMPKLLSFLKNEVTRLTTVKTFTSVADSHVCFGSEVRAAVLQAVGEVGLLLRKTHRQLKVASLICLEVFVRRYGADMDRKVYDFLLKELTPHISDQDLHLLPLALNTIVAILNADPSTAREVNQYCLPSIFQLVQSTLVQGAALHSLLKLFATLIKTDEEQFDVLLFKLRQPVETLLPNELALSKQAYSTIAQCITVLCVKSSPDRADATVSDFIGKIQETPEPITYLSLLTLGEIGRRIDLSSHADIYQSVLHLFSAPSEEVKSAAAFALGNISVGNVRKYLPIVISEIKNDPKKRYLLLHALKEIITRYSNEEGVKDLGPFAESIWNILFDSGEGVEEGTRNVVAECVGKLTMANPNKFLPELQKRLKSSSAETRATVVTAIKYTFANEGQDYDELLRPLIMEFLLLIRDSDLNVRRLSLSTLNSAAHNKPYLIRDVLDQLLPLLYNETYVNPDLIRTVEMGPFQHQVDGGLDIRKSAYECMHTLLETCLDKLDIFRFLDRVLAGLTDHHDIIFLSHTMLIRLASIAPTAVKQKLDDTVDPLKTILNLKLKENAVKAEVERNNELQRSALRVIIHLSALLETAGHAPKFEAMTREVKHGPLSNMYKTLVIELENRDYYSTRVDAMDLS</sequence>
<dbReference type="PANTHER" id="PTHR12696">
    <property type="entry name" value="TIP120"/>
    <property type="match status" value="1"/>
</dbReference>
<keyword evidence="3" id="KW-0833">Ubl conjugation pathway</keyword>
<keyword evidence="6" id="KW-1185">Reference proteome</keyword>
<feature type="non-terminal residue" evidence="5">
    <location>
        <position position="1"/>
    </location>
</feature>
<dbReference type="SUPFAM" id="SSF48371">
    <property type="entry name" value="ARM repeat"/>
    <property type="match status" value="1"/>
</dbReference>
<dbReference type="InterPro" id="IPR016024">
    <property type="entry name" value="ARM-type_fold"/>
</dbReference>
<evidence type="ECO:0000259" key="4">
    <source>
        <dbReference type="Pfam" id="PF08623"/>
    </source>
</evidence>
<accession>A0A9N9AZ11</accession>
<comment type="similarity">
    <text evidence="1">Belongs to the CAND family.</text>
</comment>
<dbReference type="InterPro" id="IPR039852">
    <property type="entry name" value="CAND1/CAND2"/>
</dbReference>